<dbReference type="InterPro" id="IPR024775">
    <property type="entry name" value="DinB-like"/>
</dbReference>
<evidence type="ECO:0000259" key="8">
    <source>
        <dbReference type="Pfam" id="PF10017"/>
    </source>
</evidence>
<evidence type="ECO:0000313" key="10">
    <source>
        <dbReference type="EMBL" id="KAK3202805.1"/>
    </source>
</evidence>
<dbReference type="InterPro" id="IPR042095">
    <property type="entry name" value="SUMF_sf"/>
</dbReference>
<feature type="domain" description="Sulfatase-modifying factor enzyme-like" evidence="7">
    <location>
        <begin position="508"/>
        <end position="630"/>
    </location>
</feature>
<dbReference type="SUPFAM" id="SSF56436">
    <property type="entry name" value="C-type lectin-like"/>
    <property type="match status" value="1"/>
</dbReference>
<evidence type="ECO:0000256" key="5">
    <source>
        <dbReference type="ARBA" id="ARBA00037882"/>
    </source>
</evidence>
<evidence type="ECO:0000256" key="2">
    <source>
        <dbReference type="ARBA" id="ARBA00022679"/>
    </source>
</evidence>
<feature type="domain" description="Histidine-specific methyltransferase SAM-dependent" evidence="8">
    <location>
        <begin position="122"/>
        <end position="284"/>
    </location>
</feature>
<evidence type="ECO:0000259" key="7">
    <source>
        <dbReference type="Pfam" id="PF03781"/>
    </source>
</evidence>
<feature type="domain" description="Sulfatase-modifying factor enzyme-like" evidence="7">
    <location>
        <begin position="698"/>
        <end position="796"/>
    </location>
</feature>
<reference evidence="10 11" key="1">
    <citation type="submission" date="2021-02" db="EMBL/GenBank/DDBJ databases">
        <title>Genome assembly of Pseudopithomyces chartarum.</title>
        <authorList>
            <person name="Jauregui R."/>
            <person name="Singh J."/>
            <person name="Voisey C."/>
        </authorList>
    </citation>
    <scope>NUCLEOTIDE SEQUENCE [LARGE SCALE GENOMIC DNA]</scope>
    <source>
        <strain evidence="10 11">AGR01</strain>
    </source>
</reference>
<dbReference type="InterPro" id="IPR051128">
    <property type="entry name" value="EgtD_Methyltrsf_superfamily"/>
</dbReference>
<protein>
    <submittedName>
        <fullName evidence="10">Uncharacterized protein</fullName>
    </submittedName>
</protein>
<comment type="caution">
    <text evidence="10">The sequence shown here is derived from an EMBL/GenBank/DDBJ whole genome shotgun (WGS) entry which is preliminary data.</text>
</comment>
<feature type="region of interest" description="Disordered" evidence="6">
    <location>
        <begin position="662"/>
        <end position="685"/>
    </location>
</feature>
<dbReference type="GO" id="GO:0032259">
    <property type="term" value="P:methylation"/>
    <property type="evidence" value="ECO:0007669"/>
    <property type="project" value="UniProtKB-KW"/>
</dbReference>
<feature type="domain" description="DinB-like" evidence="9">
    <location>
        <begin position="309"/>
        <end position="446"/>
    </location>
</feature>
<dbReference type="GO" id="GO:0008168">
    <property type="term" value="F:methyltransferase activity"/>
    <property type="evidence" value="ECO:0007669"/>
    <property type="project" value="UniProtKB-KW"/>
</dbReference>
<dbReference type="Pfam" id="PF10017">
    <property type="entry name" value="Methyltransf_33"/>
    <property type="match status" value="1"/>
</dbReference>
<dbReference type="InterPro" id="IPR005532">
    <property type="entry name" value="SUMF_dom"/>
</dbReference>
<keyword evidence="11" id="KW-1185">Reference proteome</keyword>
<evidence type="ECO:0000256" key="1">
    <source>
        <dbReference type="ARBA" id="ARBA00022603"/>
    </source>
</evidence>
<evidence type="ECO:0000256" key="4">
    <source>
        <dbReference type="ARBA" id="ARBA00023004"/>
    </source>
</evidence>
<dbReference type="Pfam" id="PF12867">
    <property type="entry name" value="DinB_2"/>
    <property type="match status" value="1"/>
</dbReference>
<evidence type="ECO:0000256" key="6">
    <source>
        <dbReference type="SAM" id="MobiDB-lite"/>
    </source>
</evidence>
<dbReference type="AlphaFoldDB" id="A0AAN6REX2"/>
<dbReference type="InterPro" id="IPR029063">
    <property type="entry name" value="SAM-dependent_MTases_sf"/>
</dbReference>
<dbReference type="Proteomes" id="UP001280581">
    <property type="component" value="Unassembled WGS sequence"/>
</dbReference>
<sequence>MEAIRALSGARLRPLRLLETTSSEKMSSTTSTQIIDIRPGPTEFDILQDIRNGLRPKHGGEKTLPTMLLYDEAGLRLFEKITYLDEYYLTNAEIEVLEAFADQIAERVRPGSVVVELGSGCKPKTILWLGSSLGNFTRSEVPPFLNGFRDALEPGDSMLIGIDSCKDPERVYRAYNDSQGVTRAFTLNGLKNANRILGFEAFKAEEWDAFGEFVEEDGYHRAFVSPIKDVIIDGIELKKGERIRIEESWKFSTEEIQHLWDQSGLTANTVFPTSRGDYGLHLVTKPPFFFPTKPEEYASKNVPSITEWRELWTAWDSVTQSMVPREDLLSQPIKLRNAVIFYLGHIPTFLDIHLGRATDGKPTEPASYRRIFERGVDPDVENPEHCHDHSEIPDTWPPLEEVLRFQTSVRKRTEALYERRAAYNDSRVSRALWLAFEHEAMHLETLLYMLIQSERVLPPPGTVRPAFEALALRSKKLTVENEWFTVPESVVEIGLDDPDDGIDTKGYFGWDNEKPRRSLRVKSFKAKGRPITNGEYAEYLLKTGKSSVPASWCEDSDLSKKVAVQKEGVQNGHTNGFDKKTHEVTEGKYVRTVHGPVPLHHALDWPVVASYDELASCAQWMGGRIPTMEETRSIYNFVERSRIQEFERAHGNRIPAVNGHLINNGVSESPPSASTSNGNTGAVSGPNPRDLFIDLEGTNTAFQHWHPVSVAEKGNKLCGQSDLGGAWEWTSTVLEKHDGFSAMPLYPGYTADFFDGKHNIVLGGSWATHSRIAGRKSFVNWYQRNYLYVWATARLVQDA</sequence>
<keyword evidence="1" id="KW-0489">Methyltransferase</keyword>
<dbReference type="Gene3D" id="3.90.1580.10">
    <property type="entry name" value="paralog of FGE (formylglycine-generating enzyme)"/>
    <property type="match status" value="1"/>
</dbReference>
<organism evidence="10 11">
    <name type="scientific">Pseudopithomyces chartarum</name>
    <dbReference type="NCBI Taxonomy" id="1892770"/>
    <lineage>
        <taxon>Eukaryota</taxon>
        <taxon>Fungi</taxon>
        <taxon>Dikarya</taxon>
        <taxon>Ascomycota</taxon>
        <taxon>Pezizomycotina</taxon>
        <taxon>Dothideomycetes</taxon>
        <taxon>Pleosporomycetidae</taxon>
        <taxon>Pleosporales</taxon>
        <taxon>Massarineae</taxon>
        <taxon>Didymosphaeriaceae</taxon>
        <taxon>Pseudopithomyces</taxon>
    </lineage>
</organism>
<gene>
    <name evidence="10" type="ORF">GRF29_154g832718</name>
</gene>
<proteinExistence type="predicted"/>
<keyword evidence="3" id="KW-0560">Oxidoreductase</keyword>
<evidence type="ECO:0000256" key="3">
    <source>
        <dbReference type="ARBA" id="ARBA00023002"/>
    </source>
</evidence>
<dbReference type="InterPro" id="IPR016187">
    <property type="entry name" value="CTDL_fold"/>
</dbReference>
<comment type="pathway">
    <text evidence="5">Amino-acid biosynthesis; ergothioneine biosynthesis.</text>
</comment>
<dbReference type="Gene3D" id="3.40.50.150">
    <property type="entry name" value="Vaccinia Virus protein VP39"/>
    <property type="match status" value="2"/>
</dbReference>
<dbReference type="InterPro" id="IPR019257">
    <property type="entry name" value="MeTrfase_dom"/>
</dbReference>
<dbReference type="PANTHER" id="PTHR43397">
    <property type="entry name" value="ERGOTHIONEINE BIOSYNTHESIS PROTEIN 1"/>
    <property type="match status" value="1"/>
</dbReference>
<evidence type="ECO:0000313" key="11">
    <source>
        <dbReference type="Proteomes" id="UP001280581"/>
    </source>
</evidence>
<accession>A0AAN6REX2</accession>
<keyword evidence="2" id="KW-0808">Transferase</keyword>
<feature type="compositionally biased region" description="Polar residues" evidence="6">
    <location>
        <begin position="664"/>
        <end position="682"/>
    </location>
</feature>
<name>A0AAN6REX2_9PLEO</name>
<dbReference type="PANTHER" id="PTHR43397:SF1">
    <property type="entry name" value="ERGOTHIONEINE BIOSYNTHESIS PROTEIN 1"/>
    <property type="match status" value="1"/>
</dbReference>
<dbReference type="EMBL" id="WVTA01000013">
    <property type="protein sequence ID" value="KAK3202805.1"/>
    <property type="molecule type" value="Genomic_DNA"/>
</dbReference>
<evidence type="ECO:0000259" key="9">
    <source>
        <dbReference type="Pfam" id="PF12867"/>
    </source>
</evidence>
<keyword evidence="4" id="KW-0408">Iron</keyword>
<dbReference type="Pfam" id="PF03781">
    <property type="entry name" value="FGE-sulfatase"/>
    <property type="match status" value="2"/>
</dbReference>